<dbReference type="EMBL" id="JAFFZN010000032">
    <property type="protein sequence ID" value="MBO8189185.1"/>
    <property type="molecule type" value="Genomic_DNA"/>
</dbReference>
<feature type="transmembrane region" description="Helical" evidence="2">
    <location>
        <begin position="117"/>
        <end position="139"/>
    </location>
</feature>
<feature type="compositionally biased region" description="Pro residues" evidence="1">
    <location>
        <begin position="162"/>
        <end position="178"/>
    </location>
</feature>
<dbReference type="RefSeq" id="WP_209267955.1">
    <property type="nucleotide sequence ID" value="NZ_JAFFZN010000032.1"/>
</dbReference>
<proteinExistence type="predicted"/>
<keyword evidence="2" id="KW-0472">Membrane</keyword>
<accession>A0ABS3X1D1</accession>
<feature type="transmembrane region" description="Helical" evidence="2">
    <location>
        <begin position="74"/>
        <end position="97"/>
    </location>
</feature>
<sequence length="707" mass="76449">MAGEPWTSGSNESSSRALTPPSVPPPPTKAPPTALPPLAAWLRTPRPEAGPGIWRCGYEPRSPKDLDQTPTRRLVVGALASAFLCWALISLLWDGYLGDYWVWPYVAIMPDSTRGDMIWVIGSWVYALGITFGIVIFFARLGRLPELGRRALQRAQQAPQPTGAPPPPRHHPTPPPEQDPVHWPHLRAAGAEQAADRLRDELLAGALSDVDQARLERAWQVARSQQNVEAFVREVVSKGAAACPHGSRQRDVSARVALHDLVLRQVRIGQATDSDRNPYQYRGAGIALDPGVLGTSALVVGPAGSGKTARVVRPVVESLCLQALSGQAAVIYVTTGSVNRTAPADDAFDVVVGVGDPDSVYGLDLYGGVTDPDEAATLLAEALVGDLTTSPAGGDSRRAATLLAQLIGPYQAVHARFPDVPELRELLHDDAAVGELRSALESKGRRGSTWVRELDAYRRQARSGTLDSVLEDRIALLDRPIFEDFFTAPGSPPARRRPFSVRALDRPVRARIDLPERGHAEASRILARLLLAQFSACAAARPDRSLFAALVLDDASQTVTPNALRGLQQLRSAHAGVLLTLRGLDEVPEHLRSSLLGAVGCRAVCAGVSPWDAERFAEAWGTEWVETRTVTNRQLVSDEPMTKVLHGLRKMATGRYVSAESVTVRQEQRQRWSASELANELPPGHAVLSMTTVRGERTPPVLTNLNG</sequence>
<comment type="caution">
    <text evidence="3">The sequence shown here is derived from an EMBL/GenBank/DDBJ whole genome shotgun (WGS) entry which is preliminary data.</text>
</comment>
<keyword evidence="2" id="KW-1133">Transmembrane helix</keyword>
<dbReference type="InterPro" id="IPR027417">
    <property type="entry name" value="P-loop_NTPase"/>
</dbReference>
<keyword evidence="2" id="KW-0812">Transmembrane</keyword>
<feature type="region of interest" description="Disordered" evidence="1">
    <location>
        <begin position="152"/>
        <end position="183"/>
    </location>
</feature>
<organism evidence="3 4">
    <name type="scientific">Streptomyces spirodelae</name>
    <dbReference type="NCBI Taxonomy" id="2812904"/>
    <lineage>
        <taxon>Bacteria</taxon>
        <taxon>Bacillati</taxon>
        <taxon>Actinomycetota</taxon>
        <taxon>Actinomycetes</taxon>
        <taxon>Kitasatosporales</taxon>
        <taxon>Streptomycetaceae</taxon>
        <taxon>Streptomyces</taxon>
    </lineage>
</organism>
<dbReference type="SUPFAM" id="SSF52540">
    <property type="entry name" value="P-loop containing nucleoside triphosphate hydrolases"/>
    <property type="match status" value="1"/>
</dbReference>
<keyword evidence="3" id="KW-0067">ATP-binding</keyword>
<reference evidence="3 4" key="1">
    <citation type="submission" date="2021-02" db="EMBL/GenBank/DDBJ databases">
        <title>Streptomyces spirodelae sp. nov., isolated from duckweed.</title>
        <authorList>
            <person name="Saimee Y."/>
            <person name="Duangmal K."/>
        </authorList>
    </citation>
    <scope>NUCLEOTIDE SEQUENCE [LARGE SCALE GENOMIC DNA]</scope>
    <source>
        <strain evidence="3 4">DW4-2</strain>
    </source>
</reference>
<dbReference type="Gene3D" id="3.40.50.300">
    <property type="entry name" value="P-loop containing nucleotide triphosphate hydrolases"/>
    <property type="match status" value="1"/>
</dbReference>
<feature type="compositionally biased region" description="Pro residues" evidence="1">
    <location>
        <begin position="21"/>
        <end position="35"/>
    </location>
</feature>
<protein>
    <submittedName>
        <fullName evidence="3">ATP-binding protein</fullName>
    </submittedName>
</protein>
<evidence type="ECO:0000256" key="2">
    <source>
        <dbReference type="SAM" id="Phobius"/>
    </source>
</evidence>
<dbReference type="GO" id="GO:0005524">
    <property type="term" value="F:ATP binding"/>
    <property type="evidence" value="ECO:0007669"/>
    <property type="project" value="UniProtKB-KW"/>
</dbReference>
<keyword evidence="3" id="KW-0547">Nucleotide-binding</keyword>
<evidence type="ECO:0000313" key="3">
    <source>
        <dbReference type="EMBL" id="MBO8189185.1"/>
    </source>
</evidence>
<dbReference type="Proteomes" id="UP001518976">
    <property type="component" value="Unassembled WGS sequence"/>
</dbReference>
<evidence type="ECO:0000313" key="4">
    <source>
        <dbReference type="Proteomes" id="UP001518976"/>
    </source>
</evidence>
<feature type="region of interest" description="Disordered" evidence="1">
    <location>
        <begin position="1"/>
        <end position="36"/>
    </location>
</feature>
<keyword evidence="4" id="KW-1185">Reference proteome</keyword>
<name>A0ABS3X1D1_9ACTN</name>
<evidence type="ECO:0000256" key="1">
    <source>
        <dbReference type="SAM" id="MobiDB-lite"/>
    </source>
</evidence>
<gene>
    <name evidence="3" type="ORF">JW592_27560</name>
</gene>